<evidence type="ECO:0000256" key="3">
    <source>
        <dbReference type="ARBA" id="ARBA00022840"/>
    </source>
</evidence>
<reference evidence="5 6" key="1">
    <citation type="submission" date="2017-10" db="EMBL/GenBank/DDBJ databases">
        <title>Bacillus sp. nov., a halophilic bacterium isolated from a Keqin Lake.</title>
        <authorList>
            <person name="Wang H."/>
        </authorList>
    </citation>
    <scope>NUCLEOTIDE SEQUENCE [LARGE SCALE GENOMIC DNA]</scope>
    <source>
        <strain evidence="5 6">KQ-12</strain>
    </source>
</reference>
<dbReference type="Gene3D" id="2.40.100.10">
    <property type="entry name" value="Cyclophilin-like"/>
    <property type="match status" value="1"/>
</dbReference>
<keyword evidence="1" id="KW-0547">Nucleotide-binding</keyword>
<dbReference type="PANTHER" id="PTHR34698:SF2">
    <property type="entry name" value="5-OXOPROLINASE SUBUNIT B"/>
    <property type="match status" value="1"/>
</dbReference>
<organism evidence="5 6">
    <name type="scientific">Salipaludibacillus keqinensis</name>
    <dbReference type="NCBI Taxonomy" id="2045207"/>
    <lineage>
        <taxon>Bacteria</taxon>
        <taxon>Bacillati</taxon>
        <taxon>Bacillota</taxon>
        <taxon>Bacilli</taxon>
        <taxon>Bacillales</taxon>
        <taxon>Bacillaceae</taxon>
    </lineage>
</organism>
<keyword evidence="6" id="KW-1185">Reference proteome</keyword>
<dbReference type="SMART" id="SM00796">
    <property type="entry name" value="AHS1"/>
    <property type="match status" value="1"/>
</dbReference>
<keyword evidence="2" id="KW-0378">Hydrolase</keyword>
<dbReference type="PANTHER" id="PTHR34698">
    <property type="entry name" value="5-OXOPROLINASE SUBUNIT B"/>
    <property type="match status" value="1"/>
</dbReference>
<dbReference type="Pfam" id="PF02682">
    <property type="entry name" value="CT_C_D"/>
    <property type="match status" value="1"/>
</dbReference>
<dbReference type="Proteomes" id="UP000248214">
    <property type="component" value="Unassembled WGS sequence"/>
</dbReference>
<gene>
    <name evidence="5" type="ORF">CR194_18540</name>
</gene>
<dbReference type="GO" id="GO:0016787">
    <property type="term" value="F:hydrolase activity"/>
    <property type="evidence" value="ECO:0007669"/>
    <property type="project" value="UniProtKB-KW"/>
</dbReference>
<sequence>MRGGFRLEPIYSPLGDRAVRITFGNKLSEETNDIVTQMYDKIESAKLPYISEMVPGYVTLTIYYAQEKARDYHSVIQQLESIVNDSRTTEMERSKTRKLTIPVLYGGEKGPDLGVVAQHSDMSEEEVIQRHESSIYRVYMMGFAPGFPYLGGLDESIATPRRQTPRNFVAAGSVGIAGPQTGVYSIDSPGGWQIIGHTPVKLFNPLQKKPILLRAGDEISFQSVSEQEYKKIIKECEKGNYTHDIEWKEHRGGSL</sequence>
<evidence type="ECO:0000256" key="1">
    <source>
        <dbReference type="ARBA" id="ARBA00022741"/>
    </source>
</evidence>
<evidence type="ECO:0000259" key="4">
    <source>
        <dbReference type="SMART" id="SM00796"/>
    </source>
</evidence>
<keyword evidence="3" id="KW-0067">ATP-binding</keyword>
<dbReference type="EMBL" id="PDOD01000006">
    <property type="protein sequence ID" value="PYZ91632.1"/>
    <property type="molecule type" value="Genomic_DNA"/>
</dbReference>
<dbReference type="OrthoDB" id="9778567at2"/>
<dbReference type="SUPFAM" id="SSF160467">
    <property type="entry name" value="PH0987 N-terminal domain-like"/>
    <property type="match status" value="1"/>
</dbReference>
<dbReference type="NCBIfam" id="TIGR00370">
    <property type="entry name" value="5-oxoprolinase subunit PxpB"/>
    <property type="match status" value="1"/>
</dbReference>
<dbReference type="InterPro" id="IPR003833">
    <property type="entry name" value="CT_C_D"/>
</dbReference>
<evidence type="ECO:0000256" key="2">
    <source>
        <dbReference type="ARBA" id="ARBA00022801"/>
    </source>
</evidence>
<proteinExistence type="predicted"/>
<dbReference type="InterPro" id="IPR029000">
    <property type="entry name" value="Cyclophilin-like_dom_sf"/>
</dbReference>
<accession>A0A323T4X2</accession>
<dbReference type="GO" id="GO:0005524">
    <property type="term" value="F:ATP binding"/>
    <property type="evidence" value="ECO:0007669"/>
    <property type="project" value="UniProtKB-KW"/>
</dbReference>
<dbReference type="SUPFAM" id="SSF50891">
    <property type="entry name" value="Cyclophilin-like"/>
    <property type="match status" value="1"/>
</dbReference>
<dbReference type="AlphaFoldDB" id="A0A323T4X2"/>
<evidence type="ECO:0000313" key="5">
    <source>
        <dbReference type="EMBL" id="PYZ91632.1"/>
    </source>
</evidence>
<dbReference type="Gene3D" id="3.30.1360.40">
    <property type="match status" value="1"/>
</dbReference>
<comment type="caution">
    <text evidence="5">The sequence shown here is derived from an EMBL/GenBank/DDBJ whole genome shotgun (WGS) entry which is preliminary data.</text>
</comment>
<evidence type="ECO:0000313" key="6">
    <source>
        <dbReference type="Proteomes" id="UP000248214"/>
    </source>
</evidence>
<protein>
    <recommendedName>
        <fullName evidence="4">Carboxyltransferase domain-containing protein</fullName>
    </recommendedName>
</protein>
<dbReference type="InterPro" id="IPR010016">
    <property type="entry name" value="PxpB"/>
</dbReference>
<feature type="domain" description="Carboxyltransferase" evidence="4">
    <location>
        <begin position="9"/>
        <end position="213"/>
    </location>
</feature>
<name>A0A323T4X2_9BACI</name>